<evidence type="ECO:0000313" key="1">
    <source>
        <dbReference type="EMBL" id="MDY0406368.1"/>
    </source>
</evidence>
<name>A0ABU5CJ53_9BACI</name>
<dbReference type="Proteomes" id="UP001228376">
    <property type="component" value="Unassembled WGS sequence"/>
</dbReference>
<proteinExistence type="predicted"/>
<comment type="caution">
    <text evidence="1">The sequence shown here is derived from an EMBL/GenBank/DDBJ whole genome shotgun (WGS) entry which is preliminary data.</text>
</comment>
<keyword evidence="2" id="KW-1185">Reference proteome</keyword>
<reference evidence="1 2" key="1">
    <citation type="submission" date="2023-10" db="EMBL/GenBank/DDBJ databases">
        <title>179-bfca-hs.</title>
        <authorList>
            <person name="Miliotis G."/>
            <person name="Sengupta P."/>
            <person name="Hameed A."/>
            <person name="Chuvochina M."/>
            <person name="Mcdonagh F."/>
            <person name="Simpson A.C."/>
            <person name="Singh N.K."/>
            <person name="Rekha P.D."/>
            <person name="Raman K."/>
            <person name="Hugenholtz P."/>
            <person name="Venkateswaran K."/>
        </authorList>
    </citation>
    <scope>NUCLEOTIDE SEQUENCE [LARGE SCALE GENOMIC DNA]</scope>
    <source>
        <strain evidence="1 2">179-BFC-A-HS</strain>
    </source>
</reference>
<evidence type="ECO:0000313" key="2">
    <source>
        <dbReference type="Proteomes" id="UP001228376"/>
    </source>
</evidence>
<dbReference type="EMBL" id="JAROCA020000001">
    <property type="protein sequence ID" value="MDY0406368.1"/>
    <property type="molecule type" value="Genomic_DNA"/>
</dbReference>
<accession>A0ABU5CJ53</accession>
<organism evidence="1 2">
    <name type="scientific">Tigheibacillus jepli</name>
    <dbReference type="NCBI Taxonomy" id="3035914"/>
    <lineage>
        <taxon>Bacteria</taxon>
        <taxon>Bacillati</taxon>
        <taxon>Bacillota</taxon>
        <taxon>Bacilli</taxon>
        <taxon>Bacillales</taxon>
        <taxon>Bacillaceae</taxon>
        <taxon>Tigheibacillus</taxon>
    </lineage>
</organism>
<dbReference type="RefSeq" id="WP_306066983.1">
    <property type="nucleotide sequence ID" value="NZ_JAROCA020000001.1"/>
</dbReference>
<gene>
    <name evidence="1" type="ORF">P5G51_014090</name>
</gene>
<sequence length="59" mass="7270">MFIYNEDIFKSMVERRLEDVTKGIMTKRPTFESCRKRFDKKMPARDRKKWAKIVSNRKQ</sequence>
<protein>
    <submittedName>
        <fullName evidence="1">Uncharacterized protein</fullName>
    </submittedName>
</protein>